<comment type="caution">
    <text evidence="7">The sequence shown here is derived from an EMBL/GenBank/DDBJ whole genome shotgun (WGS) entry which is preliminary data.</text>
</comment>
<name>A0A8J8NU61_HALGN</name>
<feature type="transmembrane region" description="Helical" evidence="6">
    <location>
        <begin position="296"/>
        <end position="317"/>
    </location>
</feature>
<feature type="transmembrane region" description="Helical" evidence="6">
    <location>
        <begin position="256"/>
        <end position="275"/>
    </location>
</feature>
<reference evidence="7" key="1">
    <citation type="submission" date="2019-06" db="EMBL/GenBank/DDBJ databases">
        <authorList>
            <person name="Zheng W."/>
        </authorList>
    </citation>
    <scope>NUCLEOTIDE SEQUENCE</scope>
    <source>
        <strain evidence="7">QDHG01</strain>
    </source>
</reference>
<evidence type="ECO:0000256" key="6">
    <source>
        <dbReference type="SAM" id="Phobius"/>
    </source>
</evidence>
<dbReference type="GO" id="GO:0006865">
    <property type="term" value="P:amino acid transport"/>
    <property type="evidence" value="ECO:0007669"/>
    <property type="project" value="InterPro"/>
</dbReference>
<dbReference type="GO" id="GO:0022857">
    <property type="term" value="F:transmembrane transporter activity"/>
    <property type="evidence" value="ECO:0007669"/>
    <property type="project" value="InterPro"/>
</dbReference>
<feature type="transmembrane region" description="Helical" evidence="6">
    <location>
        <begin position="470"/>
        <end position="489"/>
    </location>
</feature>
<dbReference type="InterPro" id="IPR002293">
    <property type="entry name" value="AA/rel_permease1"/>
</dbReference>
<feature type="transmembrane region" description="Helical" evidence="6">
    <location>
        <begin position="56"/>
        <end position="80"/>
    </location>
</feature>
<organism evidence="7 8">
    <name type="scientific">Halteria grandinella</name>
    <dbReference type="NCBI Taxonomy" id="5974"/>
    <lineage>
        <taxon>Eukaryota</taxon>
        <taxon>Sar</taxon>
        <taxon>Alveolata</taxon>
        <taxon>Ciliophora</taxon>
        <taxon>Intramacronucleata</taxon>
        <taxon>Spirotrichea</taxon>
        <taxon>Stichotrichia</taxon>
        <taxon>Sporadotrichida</taxon>
        <taxon>Halteriidae</taxon>
        <taxon>Halteria</taxon>
    </lineage>
</organism>
<feature type="transmembrane region" description="Helical" evidence="6">
    <location>
        <begin position="92"/>
        <end position="113"/>
    </location>
</feature>
<keyword evidence="3 6" id="KW-0812">Transmembrane</keyword>
<dbReference type="Pfam" id="PF13520">
    <property type="entry name" value="AA_permease_2"/>
    <property type="match status" value="1"/>
</dbReference>
<feature type="transmembrane region" description="Helical" evidence="6">
    <location>
        <begin position="213"/>
        <end position="233"/>
    </location>
</feature>
<evidence type="ECO:0000256" key="4">
    <source>
        <dbReference type="ARBA" id="ARBA00022989"/>
    </source>
</evidence>
<feature type="transmembrane region" description="Helical" evidence="6">
    <location>
        <begin position="427"/>
        <end position="449"/>
    </location>
</feature>
<protein>
    <recommendedName>
        <fullName evidence="9">Amino acid transporter</fullName>
    </recommendedName>
</protein>
<dbReference type="AlphaFoldDB" id="A0A8J8NU61"/>
<evidence type="ECO:0008006" key="9">
    <source>
        <dbReference type="Google" id="ProtNLM"/>
    </source>
</evidence>
<proteinExistence type="predicted"/>
<evidence type="ECO:0000313" key="8">
    <source>
        <dbReference type="Proteomes" id="UP000785679"/>
    </source>
</evidence>
<evidence type="ECO:0000256" key="5">
    <source>
        <dbReference type="ARBA" id="ARBA00023136"/>
    </source>
</evidence>
<comment type="subcellular location">
    <subcellularLocation>
        <location evidence="1">Membrane</location>
        <topology evidence="1">Multi-pass membrane protein</topology>
    </subcellularLocation>
</comment>
<dbReference type="PANTHER" id="PTHR45649:SF26">
    <property type="entry name" value="OS04G0435100 PROTEIN"/>
    <property type="match status" value="1"/>
</dbReference>
<dbReference type="PROSITE" id="PS00218">
    <property type="entry name" value="AMINO_ACID_PERMEASE_1"/>
    <property type="match status" value="1"/>
</dbReference>
<evidence type="ECO:0000313" key="7">
    <source>
        <dbReference type="EMBL" id="TNV80475.1"/>
    </source>
</evidence>
<sequence length="571" mass="63458">MIRGDEQLRERLLSNDSEGPQSVRREEHEEEGISHYIVSKIYEPGAKQLRKGLNAFMAFSYGYSSIAVVSSLCLVINFGFETGGPSIMIWGWLVSSVFTLFTVVSMAEICSLYPNAGNVYYWSGILAPSERSGIILSYICAWFILLGNITADSSFSFGMTQIVSACVQLYSGGDRSLSTEIEVLLSILVLFSWKMKNKMKLDQQGWFSNFSAVYQLLSTVGVISIVMILSPTLSNSEFVFKRYNNGTGFNDQSQSVFLYICIMGVLMSLFGLSGYESGAALSEETKNADIEAPKGMVKAVIASCLTGVIFLLGMLYACSNNLEAALNGLTDQSVVNILHMSTQSKTWLTLVLSLVLILNVFLAGFAHLTVTTRVTYALVRDKALPGSKWMDHLNPKTQNPDRVLLIVFLLEAAFCLLPLISTTAFSALAQITTIAYNVSYGIPIALRLYQRATNSPNLRVGRYSFGKYSPLIQSFSLIWLCITSIVLLFPQKIDPIQGITIENFNYTSVVLVGTMIFACIYWNCSSIQRRFLGPKEQIDVHLSEISHLYQELPEYVQNVAKSIDQEYNLMK</sequence>
<dbReference type="Gene3D" id="1.20.1740.10">
    <property type="entry name" value="Amino acid/polyamine transporter I"/>
    <property type="match status" value="1"/>
</dbReference>
<gene>
    <name evidence="7" type="ORF">FGO68_gene5916</name>
</gene>
<keyword evidence="2" id="KW-0813">Transport</keyword>
<keyword evidence="4 6" id="KW-1133">Transmembrane helix</keyword>
<feature type="transmembrane region" description="Helical" evidence="6">
    <location>
        <begin position="504"/>
        <end position="524"/>
    </location>
</feature>
<evidence type="ECO:0000256" key="2">
    <source>
        <dbReference type="ARBA" id="ARBA00022448"/>
    </source>
</evidence>
<keyword evidence="5 6" id="KW-0472">Membrane</keyword>
<feature type="transmembrane region" description="Helical" evidence="6">
    <location>
        <begin position="134"/>
        <end position="151"/>
    </location>
</feature>
<dbReference type="InterPro" id="IPR004840">
    <property type="entry name" value="Amino_acid_permease_CS"/>
</dbReference>
<feature type="transmembrane region" description="Helical" evidence="6">
    <location>
        <begin position="403"/>
        <end position="421"/>
    </location>
</feature>
<evidence type="ECO:0000256" key="1">
    <source>
        <dbReference type="ARBA" id="ARBA00004141"/>
    </source>
</evidence>
<dbReference type="PANTHER" id="PTHR45649">
    <property type="entry name" value="AMINO-ACID PERMEASE BAT1"/>
    <property type="match status" value="1"/>
</dbReference>
<dbReference type="OrthoDB" id="10054429at2759"/>
<evidence type="ECO:0000256" key="3">
    <source>
        <dbReference type="ARBA" id="ARBA00022692"/>
    </source>
</evidence>
<feature type="transmembrane region" description="Helical" evidence="6">
    <location>
        <begin position="177"/>
        <end position="193"/>
    </location>
</feature>
<dbReference type="GO" id="GO:0016020">
    <property type="term" value="C:membrane"/>
    <property type="evidence" value="ECO:0007669"/>
    <property type="project" value="UniProtKB-SubCell"/>
</dbReference>
<keyword evidence="8" id="KW-1185">Reference proteome</keyword>
<dbReference type="EMBL" id="RRYP01007471">
    <property type="protein sequence ID" value="TNV80475.1"/>
    <property type="molecule type" value="Genomic_DNA"/>
</dbReference>
<feature type="transmembrane region" description="Helical" evidence="6">
    <location>
        <begin position="347"/>
        <end position="370"/>
    </location>
</feature>
<accession>A0A8J8NU61</accession>
<dbReference type="PIRSF" id="PIRSF006060">
    <property type="entry name" value="AA_transporter"/>
    <property type="match status" value="1"/>
</dbReference>
<dbReference type="Proteomes" id="UP000785679">
    <property type="component" value="Unassembled WGS sequence"/>
</dbReference>